<dbReference type="AlphaFoldDB" id="A0A1G6ZCF6"/>
<keyword evidence="1" id="KW-0812">Transmembrane</keyword>
<evidence type="ECO:0000256" key="1">
    <source>
        <dbReference type="SAM" id="Phobius"/>
    </source>
</evidence>
<dbReference type="EMBL" id="FNAS01000002">
    <property type="protein sequence ID" value="SDD99993.1"/>
    <property type="molecule type" value="Genomic_DNA"/>
</dbReference>
<protein>
    <submittedName>
        <fullName evidence="2">Uncharacterized protein</fullName>
    </submittedName>
</protein>
<organism evidence="2 3">
    <name type="scientific">Riemerella columbipharyngis</name>
    <dbReference type="NCBI Taxonomy" id="1071918"/>
    <lineage>
        <taxon>Bacteria</taxon>
        <taxon>Pseudomonadati</taxon>
        <taxon>Bacteroidota</taxon>
        <taxon>Flavobacteriia</taxon>
        <taxon>Flavobacteriales</taxon>
        <taxon>Weeksellaceae</taxon>
        <taxon>Riemerella</taxon>
    </lineage>
</organism>
<dbReference type="Proteomes" id="UP000198517">
    <property type="component" value="Unassembled WGS sequence"/>
</dbReference>
<keyword evidence="1" id="KW-1133">Transmembrane helix</keyword>
<evidence type="ECO:0000313" key="3">
    <source>
        <dbReference type="Proteomes" id="UP000198517"/>
    </source>
</evidence>
<dbReference type="RefSeq" id="WP_092735777.1">
    <property type="nucleotide sequence ID" value="NZ_FNAS01000002.1"/>
</dbReference>
<name>A0A1G6ZCF6_9FLAO</name>
<feature type="transmembrane region" description="Helical" evidence="1">
    <location>
        <begin position="38"/>
        <end position="55"/>
    </location>
</feature>
<proteinExistence type="predicted"/>
<reference evidence="2 3" key="1">
    <citation type="submission" date="2016-10" db="EMBL/GenBank/DDBJ databases">
        <authorList>
            <person name="de Groot N.N."/>
        </authorList>
    </citation>
    <scope>NUCLEOTIDE SEQUENCE [LARGE SCALE GENOMIC DNA]</scope>
    <source>
        <strain evidence="2 3">DSM 24015</strain>
    </source>
</reference>
<accession>A0A1G6ZCF6</accession>
<sequence length="134" mass="15789">MNKYQVKKDMDYNNEKETEKKGIKERVINKLNENPKKFFKISFIILCVLSMISITKDLLIPNKEQKNGITLPLMYNSSSDNEMKKSFKDFENSKQANEIIEELKFLKEKRKAGAFTKEDSLRVDYLISQLKNIK</sequence>
<dbReference type="STRING" id="1071918.SAMN05421544_10231"/>
<gene>
    <name evidence="2" type="ORF">SAMN05421544_10231</name>
</gene>
<keyword evidence="1" id="KW-0472">Membrane</keyword>
<keyword evidence="3" id="KW-1185">Reference proteome</keyword>
<evidence type="ECO:0000313" key="2">
    <source>
        <dbReference type="EMBL" id="SDD99993.1"/>
    </source>
</evidence>